<dbReference type="Proteomes" id="UP000274822">
    <property type="component" value="Unassembled WGS sequence"/>
</dbReference>
<gene>
    <name evidence="1" type="ORF">BC938DRAFT_478887</name>
</gene>
<sequence>MGTGRAFGELSCFFHSKAVISKTQGYSAICQFGCCSYVLRQGVIPSNTIDVRKYNLVND</sequence>
<reference evidence="1 2" key="1">
    <citation type="journal article" date="2018" name="New Phytol.">
        <title>Phylogenomics of Endogonaceae and evolution of mycorrhizas within Mucoromycota.</title>
        <authorList>
            <person name="Chang Y."/>
            <person name="Desiro A."/>
            <person name="Na H."/>
            <person name="Sandor L."/>
            <person name="Lipzen A."/>
            <person name="Clum A."/>
            <person name="Barry K."/>
            <person name="Grigoriev I.V."/>
            <person name="Martin F.M."/>
            <person name="Stajich J.E."/>
            <person name="Smith M.E."/>
            <person name="Bonito G."/>
            <person name="Spatafora J.W."/>
        </authorList>
    </citation>
    <scope>NUCLEOTIDE SEQUENCE [LARGE SCALE GENOMIC DNA]</scope>
    <source>
        <strain evidence="1 2">AD002</strain>
    </source>
</reference>
<accession>A0A433QM34</accession>
<organism evidence="1 2">
    <name type="scientific">Jimgerdemannia flammicorona</name>
    <dbReference type="NCBI Taxonomy" id="994334"/>
    <lineage>
        <taxon>Eukaryota</taxon>
        <taxon>Fungi</taxon>
        <taxon>Fungi incertae sedis</taxon>
        <taxon>Mucoromycota</taxon>
        <taxon>Mucoromycotina</taxon>
        <taxon>Endogonomycetes</taxon>
        <taxon>Endogonales</taxon>
        <taxon>Endogonaceae</taxon>
        <taxon>Jimgerdemannia</taxon>
    </lineage>
</organism>
<dbReference type="AlphaFoldDB" id="A0A433QM34"/>
<name>A0A433QM34_9FUNG</name>
<evidence type="ECO:0000313" key="1">
    <source>
        <dbReference type="EMBL" id="RUS30846.1"/>
    </source>
</evidence>
<keyword evidence="2" id="KW-1185">Reference proteome</keyword>
<comment type="caution">
    <text evidence="1">The sequence shown here is derived from an EMBL/GenBank/DDBJ whole genome shotgun (WGS) entry which is preliminary data.</text>
</comment>
<dbReference type="EMBL" id="RBNJ01003513">
    <property type="protein sequence ID" value="RUS30846.1"/>
    <property type="molecule type" value="Genomic_DNA"/>
</dbReference>
<protein>
    <submittedName>
        <fullName evidence="1">Uncharacterized protein</fullName>
    </submittedName>
</protein>
<evidence type="ECO:0000313" key="2">
    <source>
        <dbReference type="Proteomes" id="UP000274822"/>
    </source>
</evidence>
<proteinExistence type="predicted"/>